<dbReference type="EMBL" id="DS231714">
    <property type="protein sequence ID" value="KNB14134.1"/>
    <property type="molecule type" value="Genomic_DNA"/>
</dbReference>
<evidence type="ECO:0000259" key="3">
    <source>
        <dbReference type="PROSITE" id="PS50217"/>
    </source>
</evidence>
<reference evidence="4" key="1">
    <citation type="submission" date="2007-04" db="EMBL/GenBank/DDBJ databases">
        <authorList>
            <consortium name="The Broad Institute Genome Sequencing Platform"/>
            <person name="Birren B."/>
            <person name="Lander E."/>
            <person name="Galagan J."/>
            <person name="Nusbaum C."/>
            <person name="Devon K."/>
            <person name="Ma L.-J."/>
            <person name="Jaffe D."/>
            <person name="Butler J."/>
            <person name="Alvarez P."/>
            <person name="Gnerre S."/>
            <person name="Grabherr M."/>
            <person name="Kleber M."/>
            <person name="Mauceli E."/>
            <person name="Brockman W."/>
            <person name="MacCallum I.A."/>
            <person name="Young S."/>
            <person name="LaButti K."/>
            <person name="DeCaprio D."/>
            <person name="Crawford M."/>
            <person name="Koehrsen M."/>
            <person name="Engels R."/>
            <person name="Montgomery P."/>
            <person name="Pearson M."/>
            <person name="Howarth C."/>
            <person name="Larson L."/>
            <person name="White J."/>
            <person name="O'Leary S."/>
            <person name="Kodira C."/>
            <person name="Zeng Q."/>
            <person name="Yandava C."/>
            <person name="Alvarado L."/>
            <person name="Kistler C."/>
            <person name="Shim W.-B."/>
            <person name="Kang S."/>
            <person name="Woloshuk C."/>
        </authorList>
    </citation>
    <scope>NUCLEOTIDE SEQUENCE</scope>
    <source>
        <strain evidence="4">4287</strain>
    </source>
</reference>
<dbReference type="RefSeq" id="XP_018252177.1">
    <property type="nucleotide sequence ID" value="XM_018401403.1"/>
</dbReference>
<dbReference type="CDD" id="cd14686">
    <property type="entry name" value="bZIP"/>
    <property type="match status" value="1"/>
</dbReference>
<dbReference type="SUPFAM" id="SSF57959">
    <property type="entry name" value="Leucine zipper domain"/>
    <property type="match status" value="1"/>
</dbReference>
<proteinExistence type="predicted"/>
<feature type="coiled-coil region" evidence="1">
    <location>
        <begin position="251"/>
        <end position="285"/>
    </location>
</feature>
<accession>A0A0J9VT13</accession>
<dbReference type="SMART" id="SM00338">
    <property type="entry name" value="BRLZ"/>
    <property type="match status" value="1"/>
</dbReference>
<dbReference type="GO" id="GO:0003700">
    <property type="term" value="F:DNA-binding transcription factor activity"/>
    <property type="evidence" value="ECO:0007669"/>
    <property type="project" value="InterPro"/>
</dbReference>
<dbReference type="EMBL" id="DS231714">
    <property type="protein sequence ID" value="KNB14132.1"/>
    <property type="molecule type" value="Genomic_DNA"/>
</dbReference>
<reference evidence="4" key="2">
    <citation type="journal article" date="2010" name="Nature">
        <title>Comparative genomics reveals mobile pathogenicity chromosomes in Fusarium.</title>
        <authorList>
            <person name="Ma L.J."/>
            <person name="van der Does H.C."/>
            <person name="Borkovich K.A."/>
            <person name="Coleman J.J."/>
            <person name="Daboussi M.J."/>
            <person name="Di Pietro A."/>
            <person name="Dufresne M."/>
            <person name="Freitag M."/>
            <person name="Grabherr M."/>
            <person name="Henrissat B."/>
            <person name="Houterman P.M."/>
            <person name="Kang S."/>
            <person name="Shim W.B."/>
            <person name="Woloshuk C."/>
            <person name="Xie X."/>
            <person name="Xu J.R."/>
            <person name="Antoniw J."/>
            <person name="Baker S.E."/>
            <person name="Bluhm B.H."/>
            <person name="Breakspear A."/>
            <person name="Brown D.W."/>
            <person name="Butchko R.A."/>
            <person name="Chapman S."/>
            <person name="Coulson R."/>
            <person name="Coutinho P.M."/>
            <person name="Danchin E.G."/>
            <person name="Diener A."/>
            <person name="Gale L.R."/>
            <person name="Gardiner D.M."/>
            <person name="Goff S."/>
            <person name="Hammond-Kosack K.E."/>
            <person name="Hilburn K."/>
            <person name="Hua-Van A."/>
            <person name="Jonkers W."/>
            <person name="Kazan K."/>
            <person name="Kodira C.D."/>
            <person name="Koehrsen M."/>
            <person name="Kumar L."/>
            <person name="Lee Y.H."/>
            <person name="Li L."/>
            <person name="Manners J.M."/>
            <person name="Miranda-Saavedra D."/>
            <person name="Mukherjee M."/>
            <person name="Park G."/>
            <person name="Park J."/>
            <person name="Park S.Y."/>
            <person name="Proctor R.H."/>
            <person name="Regev A."/>
            <person name="Ruiz-Roldan M.C."/>
            <person name="Sain D."/>
            <person name="Sakthikumar S."/>
            <person name="Sykes S."/>
            <person name="Schwartz D.C."/>
            <person name="Turgeon B.G."/>
            <person name="Wapinski I."/>
            <person name="Yoder O."/>
            <person name="Young S."/>
            <person name="Zeng Q."/>
            <person name="Zhou S."/>
            <person name="Galagan J."/>
            <person name="Cuomo C.A."/>
            <person name="Kistler H.C."/>
            <person name="Rep M."/>
        </authorList>
    </citation>
    <scope>NUCLEOTIDE SEQUENCE [LARGE SCALE GENOMIC DNA]</scope>
    <source>
        <strain evidence="4">4287</strain>
    </source>
</reference>
<dbReference type="AlphaFoldDB" id="A0A0J9VT13"/>
<dbReference type="InterPro" id="IPR046347">
    <property type="entry name" value="bZIP_sf"/>
</dbReference>
<dbReference type="InterPro" id="IPR004827">
    <property type="entry name" value="bZIP"/>
</dbReference>
<dbReference type="KEGG" id="fox:FOXG_21057"/>
<evidence type="ECO:0000256" key="2">
    <source>
        <dbReference type="SAM" id="MobiDB-lite"/>
    </source>
</evidence>
<dbReference type="Proteomes" id="UP000009097">
    <property type="component" value="Unassembled WGS sequence"/>
</dbReference>
<feature type="domain" description="BZIP" evidence="3">
    <location>
        <begin position="238"/>
        <end position="296"/>
    </location>
</feature>
<name>A0A0J9VT13_FUSO4</name>
<dbReference type="EMBL" id="DS231714">
    <property type="protein sequence ID" value="KNB14133.1"/>
    <property type="molecule type" value="Genomic_DNA"/>
</dbReference>
<feature type="compositionally biased region" description="Low complexity" evidence="2">
    <location>
        <begin position="172"/>
        <end position="181"/>
    </location>
</feature>
<feature type="region of interest" description="Disordered" evidence="2">
    <location>
        <begin position="172"/>
        <end position="232"/>
    </location>
</feature>
<keyword evidence="1" id="KW-0175">Coiled coil</keyword>
<evidence type="ECO:0000313" key="5">
    <source>
        <dbReference type="Proteomes" id="UP000009097"/>
    </source>
</evidence>
<evidence type="ECO:0000313" key="4">
    <source>
        <dbReference type="EMBL" id="KNB14134.1"/>
    </source>
</evidence>
<dbReference type="VEuPathDB" id="FungiDB:FOXG_21057"/>
<dbReference type="PROSITE" id="PS50217">
    <property type="entry name" value="BZIP"/>
    <property type="match status" value="1"/>
</dbReference>
<dbReference type="RefSeq" id="XP_018252178.1">
    <property type="nucleotide sequence ID" value="XM_018401404.1"/>
</dbReference>
<organism evidence="4 5">
    <name type="scientific">Fusarium oxysporum f. sp. lycopersici (strain 4287 / CBS 123668 / FGSC 9935 / NRRL 34936)</name>
    <name type="common">Fusarium vascular wilt of tomato</name>
    <dbReference type="NCBI Taxonomy" id="426428"/>
    <lineage>
        <taxon>Eukaryota</taxon>
        <taxon>Fungi</taxon>
        <taxon>Dikarya</taxon>
        <taxon>Ascomycota</taxon>
        <taxon>Pezizomycotina</taxon>
        <taxon>Sordariomycetes</taxon>
        <taxon>Hypocreomycetidae</taxon>
        <taxon>Hypocreales</taxon>
        <taxon>Nectriaceae</taxon>
        <taxon>Fusarium</taxon>
        <taxon>Fusarium oxysporum species complex</taxon>
    </lineage>
</organism>
<dbReference type="OrthoDB" id="295274at2759"/>
<evidence type="ECO:0000256" key="1">
    <source>
        <dbReference type="SAM" id="Coils"/>
    </source>
</evidence>
<gene>
    <name evidence="4" type="ORF">FOXG_21057</name>
</gene>
<sequence length="338" mass="37979">MFLLRVHICFSNTGREGRWSRPSTHDMTLTVTIDVPSKIPKRSEEITCLPIRGSQQVKDKRDHCNGCTATSRHYGYSTYTTANLLGKNFIQHLSTLYLITAMDAFSSGYVGNPWHDPSGYPAYPTPADTQFGFDTLDLTSTFAGDPNNIIQPDSWFFEGWLDVSGVVQTEQSASQESTAAACPEYGSLGQPHPAQEDHSRAVPKGQENAELRPSKTVTGTKQRHVSHRRDSIQDITSRVRERNRNLSRRYRGRKQHEAETLEAHEEKLQEENAVLRTCYNDLRNEVLGLQDLLLQHTGCNCTTIHAFIAAQAERSLHSLLSPNSQCQGCQNPMETYIP</sequence>
<dbReference type="RefSeq" id="XP_018252179.1">
    <property type="nucleotide sequence ID" value="XM_018401405.1"/>
</dbReference>
<dbReference type="GeneID" id="28961763"/>
<protein>
    <recommendedName>
        <fullName evidence="3">BZIP domain-containing protein</fullName>
    </recommendedName>
</protein>
<dbReference type="Gene3D" id="1.20.5.170">
    <property type="match status" value="1"/>
</dbReference>